<dbReference type="Pfam" id="PF24535">
    <property type="entry name" value="DUF7598"/>
    <property type="match status" value="1"/>
</dbReference>
<gene>
    <name evidence="12" type="ORF">PHLCEN_2v1423</name>
</gene>
<dbReference type="Proteomes" id="UP000186601">
    <property type="component" value="Unassembled WGS sequence"/>
</dbReference>
<organism evidence="12 13">
    <name type="scientific">Hermanssonia centrifuga</name>
    <dbReference type="NCBI Taxonomy" id="98765"/>
    <lineage>
        <taxon>Eukaryota</taxon>
        <taxon>Fungi</taxon>
        <taxon>Dikarya</taxon>
        <taxon>Basidiomycota</taxon>
        <taxon>Agaricomycotina</taxon>
        <taxon>Agaricomycetes</taxon>
        <taxon>Polyporales</taxon>
        <taxon>Meruliaceae</taxon>
        <taxon>Hermanssonia</taxon>
    </lineage>
</organism>
<feature type="transmembrane region" description="Helical" evidence="9">
    <location>
        <begin position="103"/>
        <end position="129"/>
    </location>
</feature>
<evidence type="ECO:0000259" key="11">
    <source>
        <dbReference type="PROSITE" id="PS50011"/>
    </source>
</evidence>
<dbReference type="GO" id="GO:0004709">
    <property type="term" value="F:MAP kinase kinase kinase activity"/>
    <property type="evidence" value="ECO:0007669"/>
    <property type="project" value="UniProtKB-EC"/>
</dbReference>
<comment type="catalytic activity">
    <reaction evidence="6">
        <text>L-seryl-[protein] + ATP = O-phospho-L-seryl-[protein] + ADP + H(+)</text>
        <dbReference type="Rhea" id="RHEA:17989"/>
        <dbReference type="Rhea" id="RHEA-COMP:9863"/>
        <dbReference type="Rhea" id="RHEA-COMP:11604"/>
        <dbReference type="ChEBI" id="CHEBI:15378"/>
        <dbReference type="ChEBI" id="CHEBI:29999"/>
        <dbReference type="ChEBI" id="CHEBI:30616"/>
        <dbReference type="ChEBI" id="CHEBI:83421"/>
        <dbReference type="ChEBI" id="CHEBI:456216"/>
        <dbReference type="EC" id="2.7.11.25"/>
    </reaction>
</comment>
<evidence type="ECO:0000256" key="3">
    <source>
        <dbReference type="ARBA" id="ARBA00012406"/>
    </source>
</evidence>
<dbReference type="STRING" id="98765.A0A2R6S004"/>
<evidence type="ECO:0000256" key="9">
    <source>
        <dbReference type="SAM" id="Phobius"/>
    </source>
</evidence>
<feature type="domain" description="Protein kinase" evidence="11">
    <location>
        <begin position="342"/>
        <end position="612"/>
    </location>
</feature>
<dbReference type="InterPro" id="IPR000719">
    <property type="entry name" value="Prot_kinase_dom"/>
</dbReference>
<dbReference type="InterPro" id="IPR001452">
    <property type="entry name" value="SH3_domain"/>
</dbReference>
<comment type="cofactor">
    <cofactor evidence="1">
        <name>Mg(2+)</name>
        <dbReference type="ChEBI" id="CHEBI:18420"/>
    </cofactor>
</comment>
<evidence type="ECO:0000256" key="8">
    <source>
        <dbReference type="SAM" id="MobiDB-lite"/>
    </source>
</evidence>
<dbReference type="GO" id="GO:0005524">
    <property type="term" value="F:ATP binding"/>
    <property type="evidence" value="ECO:0007669"/>
    <property type="project" value="InterPro"/>
</dbReference>
<accession>A0A2R6S004</accession>
<keyword evidence="13" id="KW-1185">Reference proteome</keyword>
<evidence type="ECO:0000256" key="7">
    <source>
        <dbReference type="PROSITE-ProRule" id="PRU00192"/>
    </source>
</evidence>
<dbReference type="OrthoDB" id="5327148at2759"/>
<dbReference type="EMBL" id="MLYV02000111">
    <property type="protein sequence ID" value="PSS35600.1"/>
    <property type="molecule type" value="Genomic_DNA"/>
</dbReference>
<dbReference type="Gene3D" id="1.10.510.10">
    <property type="entry name" value="Transferase(Phosphotransferase) domain 1"/>
    <property type="match status" value="1"/>
</dbReference>
<feature type="domain" description="SH3" evidence="10">
    <location>
        <begin position="915"/>
        <end position="980"/>
    </location>
</feature>
<evidence type="ECO:0000259" key="10">
    <source>
        <dbReference type="PROSITE" id="PS50002"/>
    </source>
</evidence>
<feature type="region of interest" description="Disordered" evidence="8">
    <location>
        <begin position="695"/>
        <end position="726"/>
    </location>
</feature>
<reference evidence="12 13" key="1">
    <citation type="submission" date="2018-02" db="EMBL/GenBank/DDBJ databases">
        <title>Genome sequence of the basidiomycete white-rot fungus Phlebia centrifuga.</title>
        <authorList>
            <person name="Granchi Z."/>
            <person name="Peng M."/>
            <person name="de Vries R.P."/>
            <person name="Hilden K."/>
            <person name="Makela M.R."/>
            <person name="Grigoriev I."/>
            <person name="Riley R."/>
        </authorList>
    </citation>
    <scope>NUCLEOTIDE SEQUENCE [LARGE SCALE GENOMIC DNA]</scope>
    <source>
        <strain evidence="12 13">FBCC195</strain>
    </source>
</reference>
<feature type="region of interest" description="Disordered" evidence="8">
    <location>
        <begin position="207"/>
        <end position="230"/>
    </location>
</feature>
<evidence type="ECO:0000256" key="2">
    <source>
        <dbReference type="ARBA" id="ARBA00006529"/>
    </source>
</evidence>
<feature type="transmembrane region" description="Helical" evidence="9">
    <location>
        <begin position="71"/>
        <end position="91"/>
    </location>
</feature>
<dbReference type="PANTHER" id="PTHR44329">
    <property type="entry name" value="SERINE/THREONINE-PROTEIN KINASE TNNI3K-RELATED"/>
    <property type="match status" value="1"/>
</dbReference>
<dbReference type="PROSITE" id="PS50002">
    <property type="entry name" value="SH3"/>
    <property type="match status" value="1"/>
</dbReference>
<feature type="compositionally biased region" description="Low complexity" evidence="8">
    <location>
        <begin position="643"/>
        <end position="652"/>
    </location>
</feature>
<dbReference type="InterPro" id="IPR001245">
    <property type="entry name" value="Ser-Thr/Tyr_kinase_cat_dom"/>
</dbReference>
<keyword evidence="9" id="KW-1133">Transmembrane helix</keyword>
<name>A0A2R6S004_9APHY</name>
<keyword evidence="9" id="KW-0472">Membrane</keyword>
<dbReference type="SUPFAM" id="SSF56112">
    <property type="entry name" value="Protein kinase-like (PK-like)"/>
    <property type="match status" value="1"/>
</dbReference>
<evidence type="ECO:0000256" key="5">
    <source>
        <dbReference type="ARBA" id="ARBA00047559"/>
    </source>
</evidence>
<feature type="region of interest" description="Disordered" evidence="8">
    <location>
        <begin position="622"/>
        <end position="683"/>
    </location>
</feature>
<keyword evidence="9" id="KW-0812">Transmembrane</keyword>
<comment type="similarity">
    <text evidence="2">Belongs to the protein kinase superfamily. STE Ser/Thr protein kinase family. MAP kinase kinase kinase subfamily.</text>
</comment>
<comment type="catalytic activity">
    <reaction evidence="5">
        <text>L-threonyl-[protein] + ATP = O-phospho-L-threonyl-[protein] + ADP + H(+)</text>
        <dbReference type="Rhea" id="RHEA:46608"/>
        <dbReference type="Rhea" id="RHEA-COMP:11060"/>
        <dbReference type="Rhea" id="RHEA-COMP:11605"/>
        <dbReference type="ChEBI" id="CHEBI:15378"/>
        <dbReference type="ChEBI" id="CHEBI:30013"/>
        <dbReference type="ChEBI" id="CHEBI:30616"/>
        <dbReference type="ChEBI" id="CHEBI:61977"/>
        <dbReference type="ChEBI" id="CHEBI:456216"/>
        <dbReference type="EC" id="2.7.11.25"/>
    </reaction>
</comment>
<proteinExistence type="inferred from homology"/>
<evidence type="ECO:0000256" key="1">
    <source>
        <dbReference type="ARBA" id="ARBA00001946"/>
    </source>
</evidence>
<evidence type="ECO:0000313" key="13">
    <source>
        <dbReference type="Proteomes" id="UP000186601"/>
    </source>
</evidence>
<feature type="transmembrane region" description="Helical" evidence="9">
    <location>
        <begin position="7"/>
        <end position="35"/>
    </location>
</feature>
<comment type="caution">
    <text evidence="12">The sequence shown here is derived from an EMBL/GenBank/DDBJ whole genome shotgun (WGS) entry which is preliminary data.</text>
</comment>
<dbReference type="Pfam" id="PF07714">
    <property type="entry name" value="PK_Tyr_Ser-Thr"/>
    <property type="match status" value="1"/>
</dbReference>
<dbReference type="InterPro" id="IPR056019">
    <property type="entry name" value="DUF7598"/>
</dbReference>
<evidence type="ECO:0000256" key="4">
    <source>
        <dbReference type="ARBA" id="ARBA00022443"/>
    </source>
</evidence>
<evidence type="ECO:0000256" key="6">
    <source>
        <dbReference type="ARBA" id="ARBA00048329"/>
    </source>
</evidence>
<evidence type="ECO:0000313" key="12">
    <source>
        <dbReference type="EMBL" id="PSS35600.1"/>
    </source>
</evidence>
<feature type="transmembrane region" description="Helical" evidence="9">
    <location>
        <begin position="135"/>
        <end position="157"/>
    </location>
</feature>
<dbReference type="SUPFAM" id="SSF50044">
    <property type="entry name" value="SH3-domain"/>
    <property type="match status" value="1"/>
</dbReference>
<dbReference type="EC" id="2.7.11.25" evidence="3"/>
<sequence>MLPPRAYIFLGLNGVRALSIISMLLVFASSIFVLVNDIEAVNRFAKDGSDADLTDCDYIESSTVPNQPAGVFWAVVNRLLIIFQIIVLILSEFGWPAAFFNRFFPVLGSDFGLGALGIFQCLIGATILSHHVDDFTLVAAFFLFSIGCLNMLLGLIFRERAKGKRSITSWRAEAKGILPTTKDLRPPFARPQSGFLNSVFTRSDKSEAFDEEHGSKKAGMGFGTAGEKHAGLRDSRQSSDIWEALKSDEFQIALLLKGVVRNRPGKTAILALRDAECDSILDLMESVLSNGLYWSESYLHNFLEAERDEWNEFRKELRHLSIRLWEASDKLPAALHLSGISLESPNNIAGGAFADIYRGDYRSRKVAIKKPRIAINQPPQERARNARAFCREILMVHHLQHSNISELLGVDHNTFPGSVCLVSAWMLYGNIHNFIEKHGFALSEVHRFFIEIASGLCYLHEQNVVHGDLRGPNILIDDERHARLADFGLANFADTTSASASSAPSGAIRWLAPEVLDPQRFGLKLTRHTRASDVYSLASVYWEIYAGSPPFKQLTMPAALLEILAGNRPVRSSCDRQIPEGLWLLMQSCWRQSPLERPKVERVELQLCQIFEEIDNVDQNAVARSPTRGSQTNNLPIRPAINTRTTISSTTRHTPHASLSLPTSASGSRGGRSTDYSSAPNTPLAAHTISKFDQSMSDDADHKPMADKSLPQLPLPFDDPKTKADDSSEAWASSLVQHINSVEGAAPPSLSILVDVAESEPEDDILALWSAASTKYATEDEAECPPWAKQTKSTVDVTQKVLMKCDSPSMSRGVSEIGPIRERPAIIKGRSLPAVPPTDQALDFLQVDPYASNLPPRAVARSNSDDSYTTLVEAAFGTTEELSENSYFTAIGAGSRTHAFPVEDSVTQDPETNWPLPRTVVVQCAYVPVLDDELWVEIGEPLRMLDDFADGWCKVQRITFGTMMAEQGVVPRLCLRELRKGTK</sequence>
<dbReference type="InterPro" id="IPR036028">
    <property type="entry name" value="SH3-like_dom_sf"/>
</dbReference>
<dbReference type="InterPro" id="IPR051681">
    <property type="entry name" value="Ser/Thr_Kinases-Pseudokinases"/>
</dbReference>
<dbReference type="AlphaFoldDB" id="A0A2R6S004"/>
<dbReference type="PROSITE" id="PS50011">
    <property type="entry name" value="PROTEIN_KINASE_DOM"/>
    <property type="match status" value="1"/>
</dbReference>
<keyword evidence="4 7" id="KW-0728">SH3 domain</keyword>
<dbReference type="InterPro" id="IPR011009">
    <property type="entry name" value="Kinase-like_dom_sf"/>
</dbReference>
<protein>
    <recommendedName>
        <fullName evidence="3">mitogen-activated protein kinase kinase kinase</fullName>
        <ecNumber evidence="3">2.7.11.25</ecNumber>
    </recommendedName>
</protein>